<keyword evidence="3" id="KW-0378">Hydrolase</keyword>
<dbReference type="EMBL" id="CP063310">
    <property type="protein sequence ID" value="QOS67999.1"/>
    <property type="molecule type" value="Genomic_DNA"/>
</dbReference>
<dbReference type="InterPro" id="IPR038765">
    <property type="entry name" value="Papain-like_cys_pep_sf"/>
</dbReference>
<dbReference type="PROSITE" id="PS51935">
    <property type="entry name" value="NLPC_P60"/>
    <property type="match status" value="1"/>
</dbReference>
<evidence type="ECO:0000256" key="1">
    <source>
        <dbReference type="ARBA" id="ARBA00007074"/>
    </source>
</evidence>
<evidence type="ECO:0000259" key="5">
    <source>
        <dbReference type="PROSITE" id="PS51935"/>
    </source>
</evidence>
<keyword evidence="4" id="KW-0788">Thiol protease</keyword>
<gene>
    <name evidence="6" type="ORF">GS424_016095</name>
</gene>
<dbReference type="SUPFAM" id="SSF54001">
    <property type="entry name" value="Cysteine proteinases"/>
    <property type="match status" value="1"/>
</dbReference>
<dbReference type="RefSeq" id="WP_160941444.1">
    <property type="nucleotide sequence ID" value="NZ_CP063310.1"/>
</dbReference>
<dbReference type="InterPro" id="IPR000064">
    <property type="entry name" value="NLP_P60_dom"/>
</dbReference>
<name>A0A6L7IPK1_9ACTN</name>
<evidence type="ECO:0000313" key="6">
    <source>
        <dbReference type="EMBL" id="QOS67999.1"/>
    </source>
</evidence>
<dbReference type="KEGG" id="egd:GS424_016095"/>
<protein>
    <submittedName>
        <fullName evidence="6">C40 family peptidase</fullName>
    </submittedName>
</protein>
<dbReference type="Gene3D" id="3.90.1720.10">
    <property type="entry name" value="endopeptidase domain like (from Nostoc punctiforme)"/>
    <property type="match status" value="1"/>
</dbReference>
<dbReference type="GO" id="GO:0008234">
    <property type="term" value="F:cysteine-type peptidase activity"/>
    <property type="evidence" value="ECO:0007669"/>
    <property type="project" value="UniProtKB-KW"/>
</dbReference>
<evidence type="ECO:0000256" key="3">
    <source>
        <dbReference type="ARBA" id="ARBA00022801"/>
    </source>
</evidence>
<dbReference type="AlphaFoldDB" id="A0A6L7IPK1"/>
<proteinExistence type="inferred from homology"/>
<organism evidence="6 7">
    <name type="scientific">Eggerthella guodeyinii</name>
    <dbReference type="NCBI Taxonomy" id="2690837"/>
    <lineage>
        <taxon>Bacteria</taxon>
        <taxon>Bacillati</taxon>
        <taxon>Actinomycetota</taxon>
        <taxon>Coriobacteriia</taxon>
        <taxon>Eggerthellales</taxon>
        <taxon>Eggerthellaceae</taxon>
        <taxon>Eggerthella</taxon>
    </lineage>
</organism>
<sequence length="250" mass="28013">MATGSDIVSAMRSVAGAWYYTNDEPQRSDPERYGGTDCSGAVRWAYRKVADIDVGGWTGEQSSAGLEIARGHYPSEIPWNELRAGDLILMTASYRDLWDFSQYLCHIEVYCGNGTMIGHPGGMGPSEKRAQTWMEAYGCITWMVRRVLDNEGEGGDMPTASEIWNFPITDPNGKTYPAYQHLSWGRYYAMNAEDDVWDHGITDTHGGSDIPAWQLLTWARTYGLSAYEEIPKMQTKLDELTKLVKALQAK</sequence>
<dbReference type="Pfam" id="PF00877">
    <property type="entry name" value="NLPC_P60"/>
    <property type="match status" value="1"/>
</dbReference>
<evidence type="ECO:0000313" key="7">
    <source>
        <dbReference type="Proteomes" id="UP000478463"/>
    </source>
</evidence>
<dbReference type="Proteomes" id="UP000478463">
    <property type="component" value="Chromosome"/>
</dbReference>
<evidence type="ECO:0000256" key="2">
    <source>
        <dbReference type="ARBA" id="ARBA00022670"/>
    </source>
</evidence>
<accession>A0A6L7IPK1</accession>
<dbReference type="GO" id="GO:0006508">
    <property type="term" value="P:proteolysis"/>
    <property type="evidence" value="ECO:0007669"/>
    <property type="project" value="UniProtKB-KW"/>
</dbReference>
<evidence type="ECO:0000256" key="4">
    <source>
        <dbReference type="ARBA" id="ARBA00022807"/>
    </source>
</evidence>
<feature type="domain" description="NlpC/P60" evidence="5">
    <location>
        <begin position="1"/>
        <end position="148"/>
    </location>
</feature>
<keyword evidence="2" id="KW-0645">Protease</keyword>
<comment type="similarity">
    <text evidence="1">Belongs to the peptidase C40 family.</text>
</comment>
<reference evidence="6 7" key="1">
    <citation type="submission" date="2020-10" db="EMBL/GenBank/DDBJ databases">
        <title>Eggerthella sp. nov., isolated from human feces.</title>
        <authorList>
            <person name="Yajun G."/>
        </authorList>
    </citation>
    <scope>NUCLEOTIDE SEQUENCE [LARGE SCALE GENOMIC DNA]</scope>
    <source>
        <strain evidence="6 7">HF-1101</strain>
    </source>
</reference>